<dbReference type="Pfam" id="PF00069">
    <property type="entry name" value="Pkinase"/>
    <property type="match status" value="1"/>
</dbReference>
<feature type="domain" description="Protein kinase" evidence="9">
    <location>
        <begin position="1"/>
        <end position="138"/>
    </location>
</feature>
<dbReference type="InterPro" id="IPR008271">
    <property type="entry name" value="Ser/Thr_kinase_AS"/>
</dbReference>
<dbReference type="EC" id="2.7.11.1" evidence="1"/>
<evidence type="ECO:0000256" key="6">
    <source>
        <dbReference type="ARBA" id="ARBA00022840"/>
    </source>
</evidence>
<keyword evidence="3" id="KW-0808">Transferase</keyword>
<dbReference type="PANTHER" id="PTHR48005:SF85">
    <property type="entry name" value="PROTEIN KINASE DOMAIN-CONTAINING PROTEIN"/>
    <property type="match status" value="1"/>
</dbReference>
<dbReference type="InterPro" id="IPR051420">
    <property type="entry name" value="Ser_Thr_Kinases_DiverseReg"/>
</dbReference>
<accession>A0A0A9GKI4</accession>
<keyword evidence="5" id="KW-0418">Kinase</keyword>
<dbReference type="SUPFAM" id="SSF56112">
    <property type="entry name" value="Protein kinase-like (PK-like)"/>
    <property type="match status" value="1"/>
</dbReference>
<evidence type="ECO:0000256" key="8">
    <source>
        <dbReference type="ARBA" id="ARBA00048679"/>
    </source>
</evidence>
<keyword evidence="6" id="KW-0067">ATP-binding</keyword>
<evidence type="ECO:0000259" key="9">
    <source>
        <dbReference type="PROSITE" id="PS50011"/>
    </source>
</evidence>
<organism evidence="10">
    <name type="scientific">Arundo donax</name>
    <name type="common">Giant reed</name>
    <name type="synonym">Donax arundinaceus</name>
    <dbReference type="NCBI Taxonomy" id="35708"/>
    <lineage>
        <taxon>Eukaryota</taxon>
        <taxon>Viridiplantae</taxon>
        <taxon>Streptophyta</taxon>
        <taxon>Embryophyta</taxon>
        <taxon>Tracheophyta</taxon>
        <taxon>Spermatophyta</taxon>
        <taxon>Magnoliopsida</taxon>
        <taxon>Liliopsida</taxon>
        <taxon>Poales</taxon>
        <taxon>Poaceae</taxon>
        <taxon>PACMAD clade</taxon>
        <taxon>Arundinoideae</taxon>
        <taxon>Arundineae</taxon>
        <taxon>Arundo</taxon>
    </lineage>
</organism>
<dbReference type="FunFam" id="1.10.510.10:FF:001424">
    <property type="entry name" value="Protein kinase superfamily protein"/>
    <property type="match status" value="1"/>
</dbReference>
<dbReference type="Gene3D" id="1.10.510.10">
    <property type="entry name" value="Transferase(Phosphotransferase) domain 1"/>
    <property type="match status" value="1"/>
</dbReference>
<reference evidence="10" key="2">
    <citation type="journal article" date="2015" name="Data Brief">
        <title>Shoot transcriptome of the giant reed, Arundo donax.</title>
        <authorList>
            <person name="Barrero R.A."/>
            <person name="Guerrero F.D."/>
            <person name="Moolhuijzen P."/>
            <person name="Goolsby J.A."/>
            <person name="Tidwell J."/>
            <person name="Bellgard S.E."/>
            <person name="Bellgard M.I."/>
        </authorList>
    </citation>
    <scope>NUCLEOTIDE SEQUENCE</scope>
    <source>
        <tissue evidence="10">Shoot tissue taken approximately 20 cm above the soil surface</tissue>
    </source>
</reference>
<evidence type="ECO:0000256" key="3">
    <source>
        <dbReference type="ARBA" id="ARBA00022679"/>
    </source>
</evidence>
<sequence length="138" mass="15490">MENGSLDRWLHQRERIGAPEPLDWPTRLQIAIDSARGLCYMHHGCSPAIVHRDVKSANILLDPEFRAKIADFGLARILLKAGELESVSVLGGTFGYMPPGQNYKCEMTISRTINSHISYANVRLICYCCRVWISAEGE</sequence>
<dbReference type="PROSITE" id="PS50011">
    <property type="entry name" value="PROTEIN_KINASE_DOM"/>
    <property type="match status" value="1"/>
</dbReference>
<dbReference type="PROSITE" id="PS00108">
    <property type="entry name" value="PROTEIN_KINASE_ST"/>
    <property type="match status" value="1"/>
</dbReference>
<keyword evidence="4" id="KW-0547">Nucleotide-binding</keyword>
<dbReference type="GO" id="GO:0004674">
    <property type="term" value="F:protein serine/threonine kinase activity"/>
    <property type="evidence" value="ECO:0007669"/>
    <property type="project" value="UniProtKB-KW"/>
</dbReference>
<proteinExistence type="predicted"/>
<dbReference type="GO" id="GO:0005524">
    <property type="term" value="F:ATP binding"/>
    <property type="evidence" value="ECO:0007669"/>
    <property type="project" value="UniProtKB-KW"/>
</dbReference>
<dbReference type="PANTHER" id="PTHR48005">
    <property type="entry name" value="LEUCINE RICH REPEAT KINASE 2"/>
    <property type="match status" value="1"/>
</dbReference>
<evidence type="ECO:0000256" key="2">
    <source>
        <dbReference type="ARBA" id="ARBA00022527"/>
    </source>
</evidence>
<name>A0A0A9GKI4_ARUDO</name>
<comment type="catalytic activity">
    <reaction evidence="7">
        <text>L-threonyl-[protein] + ATP = O-phospho-L-threonyl-[protein] + ADP + H(+)</text>
        <dbReference type="Rhea" id="RHEA:46608"/>
        <dbReference type="Rhea" id="RHEA-COMP:11060"/>
        <dbReference type="Rhea" id="RHEA-COMP:11605"/>
        <dbReference type="ChEBI" id="CHEBI:15378"/>
        <dbReference type="ChEBI" id="CHEBI:30013"/>
        <dbReference type="ChEBI" id="CHEBI:30616"/>
        <dbReference type="ChEBI" id="CHEBI:61977"/>
        <dbReference type="ChEBI" id="CHEBI:456216"/>
        <dbReference type="EC" id="2.7.11.1"/>
    </reaction>
</comment>
<evidence type="ECO:0000256" key="7">
    <source>
        <dbReference type="ARBA" id="ARBA00047899"/>
    </source>
</evidence>
<evidence type="ECO:0000256" key="5">
    <source>
        <dbReference type="ARBA" id="ARBA00022777"/>
    </source>
</evidence>
<evidence type="ECO:0000256" key="1">
    <source>
        <dbReference type="ARBA" id="ARBA00012513"/>
    </source>
</evidence>
<dbReference type="InterPro" id="IPR000719">
    <property type="entry name" value="Prot_kinase_dom"/>
</dbReference>
<evidence type="ECO:0000256" key="4">
    <source>
        <dbReference type="ARBA" id="ARBA00022741"/>
    </source>
</evidence>
<dbReference type="AlphaFoldDB" id="A0A0A9GKI4"/>
<dbReference type="EMBL" id="GBRH01172301">
    <property type="protein sequence ID" value="JAE25595.1"/>
    <property type="molecule type" value="Transcribed_RNA"/>
</dbReference>
<keyword evidence="2" id="KW-0723">Serine/threonine-protein kinase</keyword>
<protein>
    <recommendedName>
        <fullName evidence="1">non-specific serine/threonine protein kinase</fullName>
        <ecNumber evidence="1">2.7.11.1</ecNumber>
    </recommendedName>
</protein>
<evidence type="ECO:0000313" key="10">
    <source>
        <dbReference type="EMBL" id="JAE25595.1"/>
    </source>
</evidence>
<comment type="catalytic activity">
    <reaction evidence="8">
        <text>L-seryl-[protein] + ATP = O-phospho-L-seryl-[protein] + ADP + H(+)</text>
        <dbReference type="Rhea" id="RHEA:17989"/>
        <dbReference type="Rhea" id="RHEA-COMP:9863"/>
        <dbReference type="Rhea" id="RHEA-COMP:11604"/>
        <dbReference type="ChEBI" id="CHEBI:15378"/>
        <dbReference type="ChEBI" id="CHEBI:29999"/>
        <dbReference type="ChEBI" id="CHEBI:30616"/>
        <dbReference type="ChEBI" id="CHEBI:83421"/>
        <dbReference type="ChEBI" id="CHEBI:456216"/>
        <dbReference type="EC" id="2.7.11.1"/>
    </reaction>
</comment>
<reference evidence="10" key="1">
    <citation type="submission" date="2014-09" db="EMBL/GenBank/DDBJ databases">
        <authorList>
            <person name="Magalhaes I.L.F."/>
            <person name="Oliveira U."/>
            <person name="Santos F.R."/>
            <person name="Vidigal T.H.D.A."/>
            <person name="Brescovit A.D."/>
            <person name="Santos A.J."/>
        </authorList>
    </citation>
    <scope>NUCLEOTIDE SEQUENCE</scope>
    <source>
        <tissue evidence="10">Shoot tissue taken approximately 20 cm above the soil surface</tissue>
    </source>
</reference>
<dbReference type="InterPro" id="IPR011009">
    <property type="entry name" value="Kinase-like_dom_sf"/>
</dbReference>